<dbReference type="PANTHER" id="PTHR43791">
    <property type="entry name" value="PERMEASE-RELATED"/>
    <property type="match status" value="1"/>
</dbReference>
<evidence type="ECO:0000256" key="1">
    <source>
        <dbReference type="ARBA" id="ARBA00004141"/>
    </source>
</evidence>
<comment type="caution">
    <text evidence="7">The sequence shown here is derived from an EMBL/GenBank/DDBJ whole genome shotgun (WGS) entry which is preliminary data.</text>
</comment>
<name>A0A8H6F7P9_9LECA</name>
<keyword evidence="2" id="KW-0813">Transport</keyword>
<gene>
    <name evidence="7" type="ORF">HO133_005631</name>
</gene>
<dbReference type="GO" id="GO:0022857">
    <property type="term" value="F:transmembrane transporter activity"/>
    <property type="evidence" value="ECO:0007669"/>
    <property type="project" value="TreeGrafter"/>
</dbReference>
<accession>A0A8H6F7P9</accession>
<dbReference type="Proteomes" id="UP000593566">
    <property type="component" value="Unassembled WGS sequence"/>
</dbReference>
<keyword evidence="4 6" id="KW-1133">Transmembrane helix</keyword>
<keyword evidence="8" id="KW-1185">Reference proteome</keyword>
<protein>
    <submittedName>
        <fullName evidence="7">Uncharacterized protein</fullName>
    </submittedName>
</protein>
<proteinExistence type="predicted"/>
<evidence type="ECO:0000256" key="3">
    <source>
        <dbReference type="ARBA" id="ARBA00022692"/>
    </source>
</evidence>
<evidence type="ECO:0000256" key="6">
    <source>
        <dbReference type="SAM" id="Phobius"/>
    </source>
</evidence>
<evidence type="ECO:0000256" key="5">
    <source>
        <dbReference type="ARBA" id="ARBA00023136"/>
    </source>
</evidence>
<evidence type="ECO:0000313" key="8">
    <source>
        <dbReference type="Proteomes" id="UP000593566"/>
    </source>
</evidence>
<organism evidence="7 8">
    <name type="scientific">Letharia lupina</name>
    <dbReference type="NCBI Taxonomy" id="560253"/>
    <lineage>
        <taxon>Eukaryota</taxon>
        <taxon>Fungi</taxon>
        <taxon>Dikarya</taxon>
        <taxon>Ascomycota</taxon>
        <taxon>Pezizomycotina</taxon>
        <taxon>Lecanoromycetes</taxon>
        <taxon>OSLEUM clade</taxon>
        <taxon>Lecanoromycetidae</taxon>
        <taxon>Lecanorales</taxon>
        <taxon>Lecanorineae</taxon>
        <taxon>Parmeliaceae</taxon>
        <taxon>Letharia</taxon>
    </lineage>
</organism>
<evidence type="ECO:0000256" key="4">
    <source>
        <dbReference type="ARBA" id="ARBA00022989"/>
    </source>
</evidence>
<dbReference type="GO" id="GO:0016020">
    <property type="term" value="C:membrane"/>
    <property type="evidence" value="ECO:0007669"/>
    <property type="project" value="UniProtKB-SubCell"/>
</dbReference>
<evidence type="ECO:0000256" key="2">
    <source>
        <dbReference type="ARBA" id="ARBA00022448"/>
    </source>
</evidence>
<dbReference type="AlphaFoldDB" id="A0A8H6F7P9"/>
<comment type="subcellular location">
    <subcellularLocation>
        <location evidence="1">Membrane</location>
        <topology evidence="1">Multi-pass membrane protein</topology>
    </subcellularLocation>
</comment>
<sequence>MAETEKQITGEVHDGAFYADVEKHKAALSPSSGSEVGQDAHFGINEKALLRKLDLKLLPALTLLYLLSFLDRSNGRAFNPGNLCSTAHGILVANARVEGLVVDLHMTGNQYLTGLTLYFIGYVLFEVSLDKNDQLRMMN</sequence>
<reference evidence="7 8" key="1">
    <citation type="journal article" date="2020" name="Genomics">
        <title>Complete, high-quality genomes from long-read metagenomic sequencing of two wolf lichen thalli reveals enigmatic genome architecture.</title>
        <authorList>
            <person name="McKenzie S.K."/>
            <person name="Walston R.F."/>
            <person name="Allen J.L."/>
        </authorList>
    </citation>
    <scope>NUCLEOTIDE SEQUENCE [LARGE SCALE GENOMIC DNA]</scope>
    <source>
        <strain evidence="7">WasteWater1</strain>
    </source>
</reference>
<keyword evidence="3 6" id="KW-0812">Transmembrane</keyword>
<keyword evidence="5 6" id="KW-0472">Membrane</keyword>
<dbReference type="GeneID" id="59334036"/>
<dbReference type="EMBL" id="JACCJB010000022">
    <property type="protein sequence ID" value="KAF6218285.1"/>
    <property type="molecule type" value="Genomic_DNA"/>
</dbReference>
<evidence type="ECO:0000313" key="7">
    <source>
        <dbReference type="EMBL" id="KAF6218285.1"/>
    </source>
</evidence>
<feature type="transmembrane region" description="Helical" evidence="6">
    <location>
        <begin position="111"/>
        <end position="129"/>
    </location>
</feature>
<dbReference type="PANTHER" id="PTHR43791:SF22">
    <property type="entry name" value="TRANSPORTER, PUTATIVE (AFU_ORTHOLOGUE AFUA_6G11320)-RELATED"/>
    <property type="match status" value="1"/>
</dbReference>
<dbReference type="RefSeq" id="XP_037147720.1">
    <property type="nucleotide sequence ID" value="XM_037296539.1"/>
</dbReference>